<evidence type="ECO:0000313" key="1">
    <source>
        <dbReference type="EMBL" id="GAA4558499.1"/>
    </source>
</evidence>
<proteinExistence type="predicted"/>
<gene>
    <name evidence="1" type="ORF">GCM10023175_64790</name>
</gene>
<dbReference type="EMBL" id="BAABGT010000112">
    <property type="protein sequence ID" value="GAA4558499.1"/>
    <property type="molecule type" value="Genomic_DNA"/>
</dbReference>
<reference evidence="2" key="1">
    <citation type="journal article" date="2019" name="Int. J. Syst. Evol. Microbiol.">
        <title>The Global Catalogue of Microorganisms (GCM) 10K type strain sequencing project: providing services to taxonomists for standard genome sequencing and annotation.</title>
        <authorList>
            <consortium name="The Broad Institute Genomics Platform"/>
            <consortium name="The Broad Institute Genome Sequencing Center for Infectious Disease"/>
            <person name="Wu L."/>
            <person name="Ma J."/>
        </authorList>
    </citation>
    <scope>NUCLEOTIDE SEQUENCE [LARGE SCALE GENOMIC DNA]</scope>
    <source>
        <strain evidence="2">JCM 17906</strain>
    </source>
</reference>
<organism evidence="1 2">
    <name type="scientific">Pseudonocardia xishanensis</name>
    <dbReference type="NCBI Taxonomy" id="630995"/>
    <lineage>
        <taxon>Bacteria</taxon>
        <taxon>Bacillati</taxon>
        <taxon>Actinomycetota</taxon>
        <taxon>Actinomycetes</taxon>
        <taxon>Pseudonocardiales</taxon>
        <taxon>Pseudonocardiaceae</taxon>
        <taxon>Pseudonocardia</taxon>
    </lineage>
</organism>
<name>A0ABP8S3I5_9PSEU</name>
<evidence type="ECO:0000313" key="2">
    <source>
        <dbReference type="Proteomes" id="UP001501598"/>
    </source>
</evidence>
<sequence length="59" mass="6088">MTAREALPGDADGELRAPLPLGVSEDVRAPLEFVLEREHLAVSGCDPLPVEPVAPAAAA</sequence>
<dbReference type="RefSeq" id="WP_345426836.1">
    <property type="nucleotide sequence ID" value="NZ_BAABGT010000112.1"/>
</dbReference>
<dbReference type="Proteomes" id="UP001501598">
    <property type="component" value="Unassembled WGS sequence"/>
</dbReference>
<comment type="caution">
    <text evidence="1">The sequence shown here is derived from an EMBL/GenBank/DDBJ whole genome shotgun (WGS) entry which is preliminary data.</text>
</comment>
<protein>
    <submittedName>
        <fullName evidence="1">Uncharacterized protein</fullName>
    </submittedName>
</protein>
<accession>A0ABP8S3I5</accession>
<keyword evidence="2" id="KW-1185">Reference proteome</keyword>